<evidence type="ECO:0000313" key="2">
    <source>
        <dbReference type="EMBL" id="CAK0803479.1"/>
    </source>
</evidence>
<protein>
    <submittedName>
        <fullName evidence="2">Uncharacterized protein</fullName>
    </submittedName>
</protein>
<proteinExistence type="predicted"/>
<evidence type="ECO:0000313" key="3">
    <source>
        <dbReference type="Proteomes" id="UP001189429"/>
    </source>
</evidence>
<keyword evidence="3" id="KW-1185">Reference proteome</keyword>
<feature type="non-terminal residue" evidence="2">
    <location>
        <position position="136"/>
    </location>
</feature>
<organism evidence="2 3">
    <name type="scientific">Prorocentrum cordatum</name>
    <dbReference type="NCBI Taxonomy" id="2364126"/>
    <lineage>
        <taxon>Eukaryota</taxon>
        <taxon>Sar</taxon>
        <taxon>Alveolata</taxon>
        <taxon>Dinophyceae</taxon>
        <taxon>Prorocentrales</taxon>
        <taxon>Prorocentraceae</taxon>
        <taxon>Prorocentrum</taxon>
    </lineage>
</organism>
<feature type="non-terminal residue" evidence="2">
    <location>
        <position position="1"/>
    </location>
</feature>
<evidence type="ECO:0000256" key="1">
    <source>
        <dbReference type="SAM" id="MobiDB-lite"/>
    </source>
</evidence>
<dbReference type="Proteomes" id="UP001189429">
    <property type="component" value="Unassembled WGS sequence"/>
</dbReference>
<dbReference type="EMBL" id="CAUYUJ010003014">
    <property type="protein sequence ID" value="CAK0803479.1"/>
    <property type="molecule type" value="Genomic_DNA"/>
</dbReference>
<sequence length="136" mass="14836">LDFQNHQSLLPPLQYQFLLRRAMFKPIGEVQVTAGSNESKRTAAEAGVVGGQPDVVGPLAKALARLVLQHEDMARSARRGDNFVIPSKPTQKMATALDQALAHYEGEGAKAKEKAKDMQEEFMGNPLGKRPDALAR</sequence>
<feature type="region of interest" description="Disordered" evidence="1">
    <location>
        <begin position="107"/>
        <end position="136"/>
    </location>
</feature>
<name>A0ABN9QFH6_9DINO</name>
<reference evidence="2" key="1">
    <citation type="submission" date="2023-10" db="EMBL/GenBank/DDBJ databases">
        <authorList>
            <person name="Chen Y."/>
            <person name="Shah S."/>
            <person name="Dougan E. K."/>
            <person name="Thang M."/>
            <person name="Chan C."/>
        </authorList>
    </citation>
    <scope>NUCLEOTIDE SEQUENCE [LARGE SCALE GENOMIC DNA]</scope>
</reference>
<accession>A0ABN9QFH6</accession>
<feature type="compositionally biased region" description="Basic and acidic residues" evidence="1">
    <location>
        <begin position="107"/>
        <end position="119"/>
    </location>
</feature>
<comment type="caution">
    <text evidence="2">The sequence shown here is derived from an EMBL/GenBank/DDBJ whole genome shotgun (WGS) entry which is preliminary data.</text>
</comment>
<gene>
    <name evidence="2" type="ORF">PCOR1329_LOCUS10626</name>
</gene>